<proteinExistence type="predicted"/>
<dbReference type="Proteomes" id="UP000320876">
    <property type="component" value="Unassembled WGS sequence"/>
</dbReference>
<reference evidence="1 2" key="1">
    <citation type="submission" date="2019-06" db="EMBL/GenBank/DDBJ databases">
        <title>Sequencing the genomes of 1000 actinobacteria strains.</title>
        <authorList>
            <person name="Klenk H.-P."/>
        </authorList>
    </citation>
    <scope>NUCLEOTIDE SEQUENCE [LARGE SCALE GENOMIC DNA]</scope>
    <source>
        <strain evidence="1 2">DSM 45679</strain>
    </source>
</reference>
<evidence type="ECO:0000313" key="1">
    <source>
        <dbReference type="EMBL" id="TQJ03886.1"/>
    </source>
</evidence>
<evidence type="ECO:0000313" key="2">
    <source>
        <dbReference type="Proteomes" id="UP000320876"/>
    </source>
</evidence>
<evidence type="ECO:0008006" key="3">
    <source>
        <dbReference type="Google" id="ProtNLM"/>
    </source>
</evidence>
<dbReference type="RefSeq" id="WP_141999645.1">
    <property type="nucleotide sequence ID" value="NZ_VFML01000001.1"/>
</dbReference>
<keyword evidence="2" id="KW-1185">Reference proteome</keyword>
<sequence>MRGALGLVALSGVLLTGCSDLAHRHHQQPEVSPTVRAEPDRLPDLSPLLSVERARAILGADTQPDPPVLSAHKAWWEVSGGANGLATLRVTVERARTTELARRFHRGTVDLWNDTRPYRQRGSDEAIVSTEFGLAFAARVGNVALRVSVSDPSGVSERTGDELRDLLATLIDPLRR</sequence>
<gene>
    <name evidence="1" type="ORF">FB471_3660</name>
</gene>
<name>A0A542DLC0_AMYCI</name>
<dbReference type="PROSITE" id="PS51257">
    <property type="entry name" value="PROKAR_LIPOPROTEIN"/>
    <property type="match status" value="1"/>
</dbReference>
<dbReference type="EMBL" id="VFML01000001">
    <property type="protein sequence ID" value="TQJ03886.1"/>
    <property type="molecule type" value="Genomic_DNA"/>
</dbReference>
<dbReference type="AlphaFoldDB" id="A0A542DLC0"/>
<organism evidence="1 2">
    <name type="scientific">Amycolatopsis cihanbeyliensis</name>
    <dbReference type="NCBI Taxonomy" id="1128664"/>
    <lineage>
        <taxon>Bacteria</taxon>
        <taxon>Bacillati</taxon>
        <taxon>Actinomycetota</taxon>
        <taxon>Actinomycetes</taxon>
        <taxon>Pseudonocardiales</taxon>
        <taxon>Pseudonocardiaceae</taxon>
        <taxon>Amycolatopsis</taxon>
    </lineage>
</organism>
<comment type="caution">
    <text evidence="1">The sequence shown here is derived from an EMBL/GenBank/DDBJ whole genome shotgun (WGS) entry which is preliminary data.</text>
</comment>
<accession>A0A542DLC0</accession>
<protein>
    <recommendedName>
        <fullName evidence="3">Lipoprotein</fullName>
    </recommendedName>
</protein>